<evidence type="ECO:0000256" key="1">
    <source>
        <dbReference type="SAM" id="SignalP"/>
    </source>
</evidence>
<protein>
    <submittedName>
        <fullName evidence="2">Uncharacterized protein</fullName>
    </submittedName>
</protein>
<evidence type="ECO:0000313" key="2">
    <source>
        <dbReference type="EMBL" id="KAJ4486108.1"/>
    </source>
</evidence>
<accession>A0A9W9DVF7</accession>
<feature type="signal peptide" evidence="1">
    <location>
        <begin position="1"/>
        <end position="24"/>
    </location>
</feature>
<sequence length="199" mass="21859">MHFHHFRFAVHLVLALVLISVVSAAAVPGHSSATTDPAVTLKITRAVVRLPGEAPQKQEWGFDWSQTKFRSNSVGSIKQAAKVFLNSVIEHQFELGDLEEKDFEFQGYPSQKDNMGNHKFSVTLSFDNPKQNWEGTGAVRLKKAFGQASKLWGKLYNTEGKPVAEVANDAFNMTLYSQGRKNLNLANVAGDVGGANNTP</sequence>
<feature type="chain" id="PRO_5040768852" evidence="1">
    <location>
        <begin position="25"/>
        <end position="199"/>
    </location>
</feature>
<gene>
    <name evidence="2" type="ORF">J3R30DRAFT_3819823</name>
</gene>
<keyword evidence="1" id="KW-0732">Signal</keyword>
<reference evidence="2" key="1">
    <citation type="submission" date="2022-08" db="EMBL/GenBank/DDBJ databases">
        <title>A Global Phylogenomic Analysis of the Shiitake Genus Lentinula.</title>
        <authorList>
            <consortium name="DOE Joint Genome Institute"/>
            <person name="Sierra-Patev S."/>
            <person name="Min B."/>
            <person name="Naranjo-Ortiz M."/>
            <person name="Looney B."/>
            <person name="Konkel Z."/>
            <person name="Slot J.C."/>
            <person name="Sakamoto Y."/>
            <person name="Steenwyk J.L."/>
            <person name="Rokas A."/>
            <person name="Carro J."/>
            <person name="Camarero S."/>
            <person name="Ferreira P."/>
            <person name="Molpeceres G."/>
            <person name="Ruiz-Duenas F.J."/>
            <person name="Serrano A."/>
            <person name="Henrissat B."/>
            <person name="Drula E."/>
            <person name="Hughes K.W."/>
            <person name="Mata J.L."/>
            <person name="Ishikawa N.K."/>
            <person name="Vargas-Isla R."/>
            <person name="Ushijima S."/>
            <person name="Smith C.A."/>
            <person name="Ahrendt S."/>
            <person name="Andreopoulos W."/>
            <person name="He G."/>
            <person name="Labutti K."/>
            <person name="Lipzen A."/>
            <person name="Ng V."/>
            <person name="Riley R."/>
            <person name="Sandor L."/>
            <person name="Barry K."/>
            <person name="Martinez A.T."/>
            <person name="Xiao Y."/>
            <person name="Gibbons J.G."/>
            <person name="Terashima K."/>
            <person name="Grigoriev I.V."/>
            <person name="Hibbett D.S."/>
        </authorList>
    </citation>
    <scope>NUCLEOTIDE SEQUENCE</scope>
    <source>
        <strain evidence="2">JLM2183</strain>
    </source>
</reference>
<keyword evidence="3" id="KW-1185">Reference proteome</keyword>
<proteinExistence type="predicted"/>
<dbReference type="EMBL" id="JAOTPV010000003">
    <property type="protein sequence ID" value="KAJ4486108.1"/>
    <property type="molecule type" value="Genomic_DNA"/>
</dbReference>
<comment type="caution">
    <text evidence="2">The sequence shown here is derived from an EMBL/GenBank/DDBJ whole genome shotgun (WGS) entry which is preliminary data.</text>
</comment>
<organism evidence="2 3">
    <name type="scientific">Lentinula aciculospora</name>
    <dbReference type="NCBI Taxonomy" id="153920"/>
    <lineage>
        <taxon>Eukaryota</taxon>
        <taxon>Fungi</taxon>
        <taxon>Dikarya</taxon>
        <taxon>Basidiomycota</taxon>
        <taxon>Agaricomycotina</taxon>
        <taxon>Agaricomycetes</taxon>
        <taxon>Agaricomycetidae</taxon>
        <taxon>Agaricales</taxon>
        <taxon>Marasmiineae</taxon>
        <taxon>Omphalotaceae</taxon>
        <taxon>Lentinula</taxon>
    </lineage>
</organism>
<evidence type="ECO:0000313" key="3">
    <source>
        <dbReference type="Proteomes" id="UP001150266"/>
    </source>
</evidence>
<dbReference type="Proteomes" id="UP001150266">
    <property type="component" value="Unassembled WGS sequence"/>
</dbReference>
<dbReference type="AlphaFoldDB" id="A0A9W9DVF7"/>
<name>A0A9W9DVF7_9AGAR</name>